<dbReference type="PROSITE" id="PS51419">
    <property type="entry name" value="RAB"/>
    <property type="match status" value="1"/>
</dbReference>
<dbReference type="Pfam" id="PF00071">
    <property type="entry name" value="Ras"/>
    <property type="match status" value="1"/>
</dbReference>
<dbReference type="SUPFAM" id="SSF52540">
    <property type="entry name" value="P-loop containing nucleoside triphosphate hydrolases"/>
    <property type="match status" value="1"/>
</dbReference>
<keyword evidence="3" id="KW-0342">GTP-binding</keyword>
<dbReference type="SMART" id="SM00174">
    <property type="entry name" value="RHO"/>
    <property type="match status" value="1"/>
</dbReference>
<dbReference type="InterPro" id="IPR027417">
    <property type="entry name" value="P-loop_NTPase"/>
</dbReference>
<organism evidence="4">
    <name type="scientific">Arcella intermedia</name>
    <dbReference type="NCBI Taxonomy" id="1963864"/>
    <lineage>
        <taxon>Eukaryota</taxon>
        <taxon>Amoebozoa</taxon>
        <taxon>Tubulinea</taxon>
        <taxon>Elardia</taxon>
        <taxon>Arcellinida</taxon>
        <taxon>Sphaerothecina</taxon>
        <taxon>Arcellidae</taxon>
        <taxon>Arcella</taxon>
    </lineage>
</organism>
<dbReference type="InterPro" id="IPR001806">
    <property type="entry name" value="Small_GTPase"/>
</dbReference>
<dbReference type="Gene3D" id="3.40.50.300">
    <property type="entry name" value="P-loop containing nucleotide triphosphate hydrolases"/>
    <property type="match status" value="1"/>
</dbReference>
<proteinExistence type="inferred from homology"/>
<dbReference type="PRINTS" id="PR00449">
    <property type="entry name" value="RASTRNSFRMNG"/>
</dbReference>
<dbReference type="EMBL" id="GIBP01008729">
    <property type="protein sequence ID" value="NDV37698.1"/>
    <property type="molecule type" value="Transcribed_RNA"/>
</dbReference>
<dbReference type="SMART" id="SM00173">
    <property type="entry name" value="RAS"/>
    <property type="match status" value="1"/>
</dbReference>
<evidence type="ECO:0000313" key="4">
    <source>
        <dbReference type="EMBL" id="NDV37698.1"/>
    </source>
</evidence>
<dbReference type="SMART" id="SM00175">
    <property type="entry name" value="RAB"/>
    <property type="match status" value="1"/>
</dbReference>
<evidence type="ECO:0000256" key="2">
    <source>
        <dbReference type="ARBA" id="ARBA00022741"/>
    </source>
</evidence>
<dbReference type="PANTHER" id="PTHR24070">
    <property type="entry name" value="RAS, DI-RAS, AND RHEB FAMILY MEMBERS OF SMALL GTPASE SUPERFAMILY"/>
    <property type="match status" value="1"/>
</dbReference>
<dbReference type="FunFam" id="3.40.50.300:FF:001447">
    <property type="entry name" value="Ras-related protein Rab-1B"/>
    <property type="match status" value="1"/>
</dbReference>
<dbReference type="InterPro" id="IPR005225">
    <property type="entry name" value="Small_GTP-bd"/>
</dbReference>
<protein>
    <submittedName>
        <fullName evidence="4">Uncharacterized protein</fullName>
    </submittedName>
</protein>
<name>A0A6B2LLV0_9EUKA</name>
<dbReference type="GO" id="GO:0005525">
    <property type="term" value="F:GTP binding"/>
    <property type="evidence" value="ECO:0007669"/>
    <property type="project" value="UniProtKB-KW"/>
</dbReference>
<dbReference type="InterPro" id="IPR020849">
    <property type="entry name" value="Small_GTPase_Ras-type"/>
</dbReference>
<evidence type="ECO:0000256" key="3">
    <source>
        <dbReference type="ARBA" id="ARBA00023134"/>
    </source>
</evidence>
<comment type="similarity">
    <text evidence="1">Belongs to the small GTPase superfamily. Rab family.</text>
</comment>
<sequence length="176" mass="19627">MGPEGVGKSAFTVRFVNGIFVARYDPTIEDCYRINVQVDGKSNLVEVLDTAEYGQPTMMKDLFMKSGEGFILMYSISDQVSLDAMQRYREGIVRAKETEIFPVVLVGNKCDMEAERVVSKEQGEMLAQQFNALFVECSAKTGVNVTQSVKSLLKLIEHDNPNNSKAKQFRGGCHLL</sequence>
<dbReference type="GO" id="GO:0007165">
    <property type="term" value="P:signal transduction"/>
    <property type="evidence" value="ECO:0007669"/>
    <property type="project" value="InterPro"/>
</dbReference>
<dbReference type="PROSITE" id="PS51421">
    <property type="entry name" value="RAS"/>
    <property type="match status" value="1"/>
</dbReference>
<accession>A0A6B2LLV0</accession>
<keyword evidence="2" id="KW-0547">Nucleotide-binding</keyword>
<dbReference type="AlphaFoldDB" id="A0A6B2LLV0"/>
<dbReference type="GO" id="GO:0003924">
    <property type="term" value="F:GTPase activity"/>
    <property type="evidence" value="ECO:0007669"/>
    <property type="project" value="InterPro"/>
</dbReference>
<dbReference type="NCBIfam" id="TIGR00231">
    <property type="entry name" value="small_GTP"/>
    <property type="match status" value="1"/>
</dbReference>
<evidence type="ECO:0000256" key="1">
    <source>
        <dbReference type="ARBA" id="ARBA00006270"/>
    </source>
</evidence>
<dbReference type="GO" id="GO:0016020">
    <property type="term" value="C:membrane"/>
    <property type="evidence" value="ECO:0007669"/>
    <property type="project" value="InterPro"/>
</dbReference>
<reference evidence="4" key="1">
    <citation type="journal article" date="2020" name="J. Eukaryot. Microbiol.">
        <title>De novo Sequencing, Assembly and Annotation of the Transcriptome for the Free-Living Testate Amoeba Arcella intermedia.</title>
        <authorList>
            <person name="Ribeiro G.M."/>
            <person name="Porfirio-Sousa A.L."/>
            <person name="Maurer-Alcala X.X."/>
            <person name="Katz L.A."/>
            <person name="Lahr D.J.G."/>
        </authorList>
    </citation>
    <scope>NUCLEOTIDE SEQUENCE</scope>
</reference>
<dbReference type="CDD" id="cd00876">
    <property type="entry name" value="Ras"/>
    <property type="match status" value="1"/>
</dbReference>